<proteinExistence type="inferred from homology"/>
<dbReference type="Pfam" id="PF00582">
    <property type="entry name" value="Usp"/>
    <property type="match status" value="1"/>
</dbReference>
<dbReference type="InterPro" id="IPR006015">
    <property type="entry name" value="Universal_stress_UspA"/>
</dbReference>
<gene>
    <name evidence="3" type="ORF">OB955_15560</name>
</gene>
<dbReference type="PANTHER" id="PTHR46268:SF6">
    <property type="entry name" value="UNIVERSAL STRESS PROTEIN UP12"/>
    <property type="match status" value="1"/>
</dbReference>
<name>A0ABT2QGY8_9EURY</name>
<evidence type="ECO:0000313" key="4">
    <source>
        <dbReference type="Proteomes" id="UP001320972"/>
    </source>
</evidence>
<dbReference type="InterPro" id="IPR006016">
    <property type="entry name" value="UspA"/>
</dbReference>
<dbReference type="RefSeq" id="WP_338008364.1">
    <property type="nucleotide sequence ID" value="NZ_JAOPKB010000010.1"/>
</dbReference>
<dbReference type="EMBL" id="JAOPKB010000010">
    <property type="protein sequence ID" value="MCU4974146.1"/>
    <property type="molecule type" value="Genomic_DNA"/>
</dbReference>
<dbReference type="PANTHER" id="PTHR46268">
    <property type="entry name" value="STRESS RESPONSE PROTEIN NHAX"/>
    <property type="match status" value="1"/>
</dbReference>
<protein>
    <submittedName>
        <fullName evidence="3">Universal stress protein</fullName>
    </submittedName>
</protein>
<evidence type="ECO:0000313" key="3">
    <source>
        <dbReference type="EMBL" id="MCU4974146.1"/>
    </source>
</evidence>
<evidence type="ECO:0000256" key="1">
    <source>
        <dbReference type="ARBA" id="ARBA00008791"/>
    </source>
</evidence>
<dbReference type="Gene3D" id="3.40.50.620">
    <property type="entry name" value="HUPs"/>
    <property type="match status" value="1"/>
</dbReference>
<accession>A0ABT2QGY8</accession>
<feature type="domain" description="UspA" evidence="2">
    <location>
        <begin position="2"/>
        <end position="145"/>
    </location>
</feature>
<organism evidence="3 4">
    <name type="scientific">Natronoglomus mannanivorans</name>
    <dbReference type="NCBI Taxonomy" id="2979990"/>
    <lineage>
        <taxon>Archaea</taxon>
        <taxon>Methanobacteriati</taxon>
        <taxon>Methanobacteriota</taxon>
        <taxon>Stenosarchaea group</taxon>
        <taxon>Halobacteria</taxon>
        <taxon>Halobacteriales</taxon>
        <taxon>Natrialbaceae</taxon>
        <taxon>Natronoglomus</taxon>
    </lineage>
</organism>
<sequence length="145" mass="15626">MRFLVATDGSEVSDTAVEYAVREAIAWGAPLEIVHVLTPETELVDGNLVLPGEDEAMKHGEQTLRQARDRAIETVERRDSEGEIEITTELLAGRPAEAITEHAAEAGATAIYVGHRGLSEKRQQVVGSVAKTVVDKATVPVTIIK</sequence>
<dbReference type="PRINTS" id="PR01438">
    <property type="entry name" value="UNVRSLSTRESS"/>
</dbReference>
<dbReference type="Proteomes" id="UP001320972">
    <property type="component" value="Unassembled WGS sequence"/>
</dbReference>
<evidence type="ECO:0000259" key="2">
    <source>
        <dbReference type="Pfam" id="PF00582"/>
    </source>
</evidence>
<dbReference type="InterPro" id="IPR014729">
    <property type="entry name" value="Rossmann-like_a/b/a_fold"/>
</dbReference>
<dbReference type="SUPFAM" id="SSF52402">
    <property type="entry name" value="Adenine nucleotide alpha hydrolases-like"/>
    <property type="match status" value="1"/>
</dbReference>
<dbReference type="CDD" id="cd00293">
    <property type="entry name" value="USP-like"/>
    <property type="match status" value="1"/>
</dbReference>
<comment type="caution">
    <text evidence="3">The sequence shown here is derived from an EMBL/GenBank/DDBJ whole genome shotgun (WGS) entry which is preliminary data.</text>
</comment>
<comment type="similarity">
    <text evidence="1">Belongs to the universal stress protein A family.</text>
</comment>
<reference evidence="3 4" key="1">
    <citation type="submission" date="2022-09" db="EMBL/GenBank/DDBJ databases">
        <title>Enrichment on poylsaccharides allowed isolation of novel metabolic and taxonomic groups of Haloarchaea.</title>
        <authorList>
            <person name="Sorokin D.Y."/>
            <person name="Elcheninov A.G."/>
            <person name="Khizhniak T.V."/>
            <person name="Kolganova T.V."/>
            <person name="Kublanov I.V."/>
        </authorList>
    </citation>
    <scope>NUCLEOTIDE SEQUENCE [LARGE SCALE GENOMIC DNA]</scope>
    <source>
        <strain evidence="3 4">AArc-m2/3/4</strain>
    </source>
</reference>
<keyword evidence="4" id="KW-1185">Reference proteome</keyword>